<proteinExistence type="predicted"/>
<gene>
    <name evidence="2" type="ORF">PCOR1329_LOCUS29101</name>
</gene>
<accession>A0ABN9SH60</accession>
<keyword evidence="3" id="KW-1185">Reference proteome</keyword>
<feature type="chain" id="PRO_5046412747" evidence="1">
    <location>
        <begin position="22"/>
        <end position="151"/>
    </location>
</feature>
<evidence type="ECO:0000256" key="1">
    <source>
        <dbReference type="SAM" id="SignalP"/>
    </source>
</evidence>
<dbReference type="EMBL" id="CAUYUJ010010890">
    <property type="protein sequence ID" value="CAK0830457.1"/>
    <property type="molecule type" value="Genomic_DNA"/>
</dbReference>
<reference evidence="2" key="1">
    <citation type="submission" date="2023-10" db="EMBL/GenBank/DDBJ databases">
        <authorList>
            <person name="Chen Y."/>
            <person name="Shah S."/>
            <person name="Dougan E. K."/>
            <person name="Thang M."/>
            <person name="Chan C."/>
        </authorList>
    </citation>
    <scope>NUCLEOTIDE SEQUENCE [LARGE SCALE GENOMIC DNA]</scope>
</reference>
<keyword evidence="1" id="KW-0732">Signal</keyword>
<dbReference type="Proteomes" id="UP001189429">
    <property type="component" value="Unassembled WGS sequence"/>
</dbReference>
<dbReference type="PROSITE" id="PS51257">
    <property type="entry name" value="PROKAR_LIPOPROTEIN"/>
    <property type="match status" value="1"/>
</dbReference>
<comment type="caution">
    <text evidence="2">The sequence shown here is derived from an EMBL/GenBank/DDBJ whole genome shotgun (WGS) entry which is preliminary data.</text>
</comment>
<sequence>MRAAGPAPWLVLALACAHARAGAPPLCRTADAVLGSVDAHVADWDTQIEFGLNTSLNCSSFLEFVFLSRERIKIQLGYVRGNFSAQDAQARADGEDGIATALVMSHMSSAASLVSAQTHIHGVLAAARRECLSEHLQLLFLMSLSRRPPQA</sequence>
<name>A0ABN9SH60_9DINO</name>
<evidence type="ECO:0000313" key="3">
    <source>
        <dbReference type="Proteomes" id="UP001189429"/>
    </source>
</evidence>
<evidence type="ECO:0000313" key="2">
    <source>
        <dbReference type="EMBL" id="CAK0830457.1"/>
    </source>
</evidence>
<organism evidence="2 3">
    <name type="scientific">Prorocentrum cordatum</name>
    <dbReference type="NCBI Taxonomy" id="2364126"/>
    <lineage>
        <taxon>Eukaryota</taxon>
        <taxon>Sar</taxon>
        <taxon>Alveolata</taxon>
        <taxon>Dinophyceae</taxon>
        <taxon>Prorocentrales</taxon>
        <taxon>Prorocentraceae</taxon>
        <taxon>Prorocentrum</taxon>
    </lineage>
</organism>
<protein>
    <submittedName>
        <fullName evidence="2">Uncharacterized protein</fullName>
    </submittedName>
</protein>
<feature type="signal peptide" evidence="1">
    <location>
        <begin position="1"/>
        <end position="21"/>
    </location>
</feature>